<proteinExistence type="predicted"/>
<organism evidence="1 2">
    <name type="scientific">Microbacterium rhizosphaerae</name>
    <dbReference type="NCBI Taxonomy" id="1678237"/>
    <lineage>
        <taxon>Bacteria</taxon>
        <taxon>Bacillati</taxon>
        <taxon>Actinomycetota</taxon>
        <taxon>Actinomycetes</taxon>
        <taxon>Micrococcales</taxon>
        <taxon>Microbacteriaceae</taxon>
        <taxon>Microbacterium</taxon>
    </lineage>
</organism>
<evidence type="ECO:0008006" key="3">
    <source>
        <dbReference type="Google" id="ProtNLM"/>
    </source>
</evidence>
<evidence type="ECO:0000313" key="1">
    <source>
        <dbReference type="EMBL" id="WPR91328.1"/>
    </source>
</evidence>
<gene>
    <name evidence="1" type="ORF">SM116_08645</name>
</gene>
<keyword evidence="2" id="KW-1185">Reference proteome</keyword>
<reference evidence="1 2" key="1">
    <citation type="submission" date="2023-11" db="EMBL/GenBank/DDBJ databases">
        <title>Genome sequence of Microbacterium rhizosphaerae KACC 19337.</title>
        <authorList>
            <person name="Choi H."/>
            <person name="Kim S."/>
            <person name="Kim Y."/>
            <person name="Kwon S.-W."/>
            <person name="Heo J."/>
        </authorList>
    </citation>
    <scope>NUCLEOTIDE SEQUENCE [LARGE SCALE GENOMIC DNA]</scope>
    <source>
        <strain evidence="1 2">KACC 19337</strain>
    </source>
</reference>
<accession>A0ABZ0SQ85</accession>
<name>A0ABZ0SQ85_9MICO</name>
<protein>
    <recommendedName>
        <fullName evidence="3">Type II toxin-antitoxin system HicB family antitoxin</fullName>
    </recommendedName>
</protein>
<dbReference type="EMBL" id="CP139368">
    <property type="protein sequence ID" value="WPR91328.1"/>
    <property type="molecule type" value="Genomic_DNA"/>
</dbReference>
<evidence type="ECO:0000313" key="2">
    <source>
        <dbReference type="Proteomes" id="UP001323798"/>
    </source>
</evidence>
<dbReference type="Proteomes" id="UP001323798">
    <property type="component" value="Chromosome"/>
</dbReference>
<sequence length="67" mass="7539">MDAYATKCYDITVERNGDVWRIEIPELGASTTADSLEHVVRVAQRFIATDRGVPLTSFIVQITRLVE</sequence>
<dbReference type="RefSeq" id="WP_320944029.1">
    <property type="nucleotide sequence ID" value="NZ_BAABEU010000007.1"/>
</dbReference>